<dbReference type="OrthoDB" id="4134946at2"/>
<gene>
    <name evidence="3" type="ORF">AQJ67_17375</name>
</gene>
<comment type="caution">
    <text evidence="3">The sequence shown here is derived from an EMBL/GenBank/DDBJ whole genome shotgun (WGS) entry which is preliminary data.</text>
</comment>
<sequence length="290" mass="30894">MRRPLAATALLLAAVLTACADPADDGRPVDSARPTAPGPQAAPAEPAEPDPEPEPRTAAEFLARAEKAMAARKGWTFAVKGREGLVLQGQENAATYTATVRRTTDDPWALHSTGSTLSKGVSKPEEIYVADGTAYVKKGTADWEHGPLTDPEFAGKVEDPLAALDAFRGYGADVTLATPADRVELRVRATTAALPGVRDEAVVRKALRELAPTLRQLRAAGVAAPESGITVEGVEETLVLDPSTYRITAHTFTCRFRIPYDGQHIRYEQEVTERTVGPYDGTVALPEGIG</sequence>
<feature type="signal peptide" evidence="2">
    <location>
        <begin position="1"/>
        <end position="20"/>
    </location>
</feature>
<evidence type="ECO:0000313" key="3">
    <source>
        <dbReference type="EMBL" id="KUO03474.1"/>
    </source>
</evidence>
<dbReference type="EMBL" id="LMWY01000018">
    <property type="protein sequence ID" value="KUO03474.1"/>
    <property type="molecule type" value="Genomic_DNA"/>
</dbReference>
<dbReference type="Gene3D" id="2.50.20.20">
    <property type="match status" value="1"/>
</dbReference>
<feature type="chain" id="PRO_5007107582" description="Lipoprotein" evidence="2">
    <location>
        <begin position="21"/>
        <end position="290"/>
    </location>
</feature>
<dbReference type="PROSITE" id="PS51257">
    <property type="entry name" value="PROKAR_LIPOPROTEIN"/>
    <property type="match status" value="1"/>
</dbReference>
<evidence type="ECO:0000313" key="4">
    <source>
        <dbReference type="Proteomes" id="UP000053429"/>
    </source>
</evidence>
<keyword evidence="4" id="KW-1185">Reference proteome</keyword>
<evidence type="ECO:0008006" key="5">
    <source>
        <dbReference type="Google" id="ProtNLM"/>
    </source>
</evidence>
<feature type="compositionally biased region" description="Low complexity" evidence="1">
    <location>
        <begin position="32"/>
        <end position="45"/>
    </location>
</feature>
<reference evidence="3 4" key="1">
    <citation type="submission" date="2015-10" db="EMBL/GenBank/DDBJ databases">
        <title>Draft genome sequence of Streptomyces caeruleatus NRRL B-24802, type strain for the species Streptomyces caeruleatus.</title>
        <authorList>
            <person name="Ruckert C."/>
            <person name="Winkler A."/>
            <person name="Kalinowski J."/>
            <person name="Kampfer P."/>
            <person name="Glaeser S."/>
        </authorList>
    </citation>
    <scope>NUCLEOTIDE SEQUENCE [LARGE SCALE GENOMIC DNA]</scope>
    <source>
        <strain evidence="3 4">NRRL B-24802</strain>
    </source>
</reference>
<proteinExistence type="predicted"/>
<protein>
    <recommendedName>
        <fullName evidence="5">Lipoprotein</fullName>
    </recommendedName>
</protein>
<feature type="region of interest" description="Disordered" evidence="1">
    <location>
        <begin position="21"/>
        <end position="55"/>
    </location>
</feature>
<evidence type="ECO:0000256" key="2">
    <source>
        <dbReference type="SAM" id="SignalP"/>
    </source>
</evidence>
<organism evidence="3 4">
    <name type="scientific">Streptomyces caeruleatus</name>
    <dbReference type="NCBI Taxonomy" id="661399"/>
    <lineage>
        <taxon>Bacteria</taxon>
        <taxon>Bacillati</taxon>
        <taxon>Actinomycetota</taxon>
        <taxon>Actinomycetes</taxon>
        <taxon>Kitasatosporales</taxon>
        <taxon>Streptomycetaceae</taxon>
        <taxon>Streptomyces</taxon>
    </lineage>
</organism>
<name>A0A101U3T1_9ACTN</name>
<accession>A0A101U3T1</accession>
<evidence type="ECO:0000256" key="1">
    <source>
        <dbReference type="SAM" id="MobiDB-lite"/>
    </source>
</evidence>
<dbReference type="RefSeq" id="WP_062719674.1">
    <property type="nucleotide sequence ID" value="NZ_KQ948928.1"/>
</dbReference>
<keyword evidence="2" id="KW-0732">Signal</keyword>
<dbReference type="Proteomes" id="UP000053429">
    <property type="component" value="Unassembled WGS sequence"/>
</dbReference>
<dbReference type="AlphaFoldDB" id="A0A101U3T1"/>